<gene>
    <name evidence="2" type="ORF">NEQG_02452</name>
</gene>
<dbReference type="HOGENOM" id="CLU_2483892_0_0_1"/>
<dbReference type="EMBL" id="GL870883">
    <property type="protein sequence ID" value="EIJ87329.1"/>
    <property type="molecule type" value="Genomic_DNA"/>
</dbReference>
<evidence type="ECO:0000256" key="1">
    <source>
        <dbReference type="SAM" id="Phobius"/>
    </source>
</evidence>
<protein>
    <submittedName>
        <fullName evidence="2">Uncharacterized protein</fullName>
    </submittedName>
</protein>
<dbReference type="InParanoid" id="I3EDN2"/>
<evidence type="ECO:0000313" key="2">
    <source>
        <dbReference type="EMBL" id="EIJ87329.1"/>
    </source>
</evidence>
<sequence>MLPPCPKPELPKNAKLSTTAIETIGFIVLAVLIVAIILGLYISLIKRKAEKLHRQHVDALESGESTYSHAPVENNDFRVYGLTWPLY</sequence>
<keyword evidence="1" id="KW-0472">Membrane</keyword>
<organism evidence="2 3">
    <name type="scientific">Nematocida parisii (strain ERTm3)</name>
    <name type="common">Nematode killer fungus</name>
    <dbReference type="NCBI Taxonomy" id="935791"/>
    <lineage>
        <taxon>Eukaryota</taxon>
        <taxon>Fungi</taxon>
        <taxon>Fungi incertae sedis</taxon>
        <taxon>Microsporidia</taxon>
        <taxon>Nematocida</taxon>
    </lineage>
</organism>
<accession>I3EDN2</accession>
<keyword evidence="1" id="KW-0812">Transmembrane</keyword>
<keyword evidence="1" id="KW-1133">Transmembrane helix</keyword>
<evidence type="ECO:0000313" key="3">
    <source>
        <dbReference type="Proteomes" id="UP000002872"/>
    </source>
</evidence>
<dbReference type="Proteomes" id="UP000002872">
    <property type="component" value="Unassembled WGS sequence"/>
</dbReference>
<dbReference type="OrthoDB" id="10316997at2759"/>
<dbReference type="VEuPathDB" id="MicrosporidiaDB:NEQG_02452"/>
<proteinExistence type="predicted"/>
<keyword evidence="3" id="KW-1185">Reference proteome</keyword>
<name>I3EDN2_NEMP3</name>
<dbReference type="AlphaFoldDB" id="I3EDN2"/>
<feature type="transmembrane region" description="Helical" evidence="1">
    <location>
        <begin position="20"/>
        <end position="44"/>
    </location>
</feature>
<reference evidence="2" key="1">
    <citation type="submission" date="2011-01" db="EMBL/GenBank/DDBJ databases">
        <title>The Genome Sequence of Nematocida parisii strain ERTm3.</title>
        <authorList>
            <consortium name="The Broad Institute Genome Sequencing Platform"/>
            <consortium name="The Broad Institute Genome Sequencing Center for Infectious Disease"/>
            <person name="Cuomo C."/>
            <person name="Troemel E."/>
            <person name="Young S.K."/>
            <person name="Zeng Q."/>
            <person name="Gargeya S."/>
            <person name="Fitzgerald M."/>
            <person name="Haas B."/>
            <person name="Abouelleil A."/>
            <person name="Alvarado L."/>
            <person name="Arachchi H.M."/>
            <person name="Berlin A."/>
            <person name="Chapman S.B."/>
            <person name="Gearin G."/>
            <person name="Goldberg J."/>
            <person name="Griggs A."/>
            <person name="Gujja S."/>
            <person name="Hansen M."/>
            <person name="Heiman D."/>
            <person name="Howarth C."/>
            <person name="Larimer J."/>
            <person name="Lui A."/>
            <person name="MacDonald P.J.P."/>
            <person name="McCowen C."/>
            <person name="Montmayeur A."/>
            <person name="Murphy C."/>
            <person name="Neiman D."/>
            <person name="Pearson M."/>
            <person name="Priest M."/>
            <person name="Roberts A."/>
            <person name="Saif S."/>
            <person name="Shea T."/>
            <person name="Sisk P."/>
            <person name="Stolte C."/>
            <person name="Sykes S."/>
            <person name="Wortman J."/>
            <person name="Nusbaum C."/>
            <person name="Birren B."/>
        </authorList>
    </citation>
    <scope>NUCLEOTIDE SEQUENCE</scope>
    <source>
        <strain evidence="2">ERTm3</strain>
    </source>
</reference>